<sequence length="186" mass="21653">MDRQKCSKDVGLLAAAAPCATTGGKRPISARLIICPHNPLWGKFQSARDVFLHELMHALGFGLIIPKDDRDVGHNRTFIWRYETTGEMITTYFMDFQRIALRYAREHFGCAQLQGIESEDQKKIHLSEYLKMQKKIVYKNICRSWYKTNVSFVIAETKAYWYGHKWGCEFVQGSCFDFIATRSQRR</sequence>
<comment type="similarity">
    <text evidence="1 9">Belongs to the peptidase M8 family.</text>
</comment>
<name>A0A183U1E3_TOXCA</name>
<evidence type="ECO:0000313" key="10">
    <source>
        <dbReference type="EMBL" id="VDM27861.1"/>
    </source>
</evidence>
<evidence type="ECO:0000256" key="2">
    <source>
        <dbReference type="ARBA" id="ARBA00022670"/>
    </source>
</evidence>
<dbReference type="GO" id="GO:0004222">
    <property type="term" value="F:metalloendopeptidase activity"/>
    <property type="evidence" value="ECO:0007669"/>
    <property type="project" value="UniProtKB-UniRule"/>
</dbReference>
<dbReference type="GO" id="GO:0016020">
    <property type="term" value="C:membrane"/>
    <property type="evidence" value="ECO:0007669"/>
    <property type="project" value="InterPro"/>
</dbReference>
<evidence type="ECO:0000313" key="11">
    <source>
        <dbReference type="Proteomes" id="UP000050794"/>
    </source>
</evidence>
<dbReference type="Pfam" id="PF01457">
    <property type="entry name" value="Peptidase_M8"/>
    <property type="match status" value="1"/>
</dbReference>
<protein>
    <recommendedName>
        <fullName evidence="9">Leishmanolysin-like peptidase</fullName>
        <ecNumber evidence="9">3.4.24.-</ecNumber>
    </recommendedName>
</protein>
<dbReference type="SUPFAM" id="SSF55486">
    <property type="entry name" value="Metalloproteases ('zincins'), catalytic domain"/>
    <property type="match status" value="1"/>
</dbReference>
<keyword evidence="3 8" id="KW-0479">Metal-binding</keyword>
<dbReference type="GO" id="GO:0046872">
    <property type="term" value="F:metal ion binding"/>
    <property type="evidence" value="ECO:0007669"/>
    <property type="project" value="UniProtKB-KW"/>
</dbReference>
<keyword evidence="11" id="KW-1185">Reference proteome</keyword>
<reference evidence="12" key="1">
    <citation type="submission" date="2016-06" db="UniProtKB">
        <authorList>
            <consortium name="WormBaseParasite"/>
        </authorList>
    </citation>
    <scope>IDENTIFICATION</scope>
</reference>
<feature type="binding site" evidence="8">
    <location>
        <position position="53"/>
    </location>
    <ligand>
        <name>Zn(2+)</name>
        <dbReference type="ChEBI" id="CHEBI:29105"/>
        <note>catalytic</note>
    </ligand>
</feature>
<gene>
    <name evidence="10" type="ORF">TCNE_LOCUS2313</name>
</gene>
<dbReference type="GO" id="GO:0007155">
    <property type="term" value="P:cell adhesion"/>
    <property type="evidence" value="ECO:0007669"/>
    <property type="project" value="InterPro"/>
</dbReference>
<evidence type="ECO:0000256" key="1">
    <source>
        <dbReference type="ARBA" id="ARBA00005860"/>
    </source>
</evidence>
<keyword evidence="2 9" id="KW-0645">Protease</keyword>
<reference evidence="10 11" key="2">
    <citation type="submission" date="2018-11" db="EMBL/GenBank/DDBJ databases">
        <authorList>
            <consortium name="Pathogen Informatics"/>
        </authorList>
    </citation>
    <scope>NUCLEOTIDE SEQUENCE [LARGE SCALE GENOMIC DNA]</scope>
</reference>
<feature type="binding site" evidence="8">
    <location>
        <position position="57"/>
    </location>
    <ligand>
        <name>Zn(2+)</name>
        <dbReference type="ChEBI" id="CHEBI:29105"/>
        <note>catalytic</note>
    </ligand>
</feature>
<dbReference type="InterPro" id="IPR001577">
    <property type="entry name" value="Peptidase_M8"/>
</dbReference>
<keyword evidence="5 8" id="KW-0862">Zinc</keyword>
<evidence type="ECO:0000313" key="12">
    <source>
        <dbReference type="WBParaSite" id="TCNE_0000231301-mRNA-1"/>
    </source>
</evidence>
<evidence type="ECO:0000256" key="5">
    <source>
        <dbReference type="ARBA" id="ARBA00022833"/>
    </source>
</evidence>
<dbReference type="GO" id="GO:0006508">
    <property type="term" value="P:proteolysis"/>
    <property type="evidence" value="ECO:0007669"/>
    <property type="project" value="UniProtKB-KW"/>
</dbReference>
<dbReference type="EC" id="3.4.24.-" evidence="9"/>
<dbReference type="Proteomes" id="UP000050794">
    <property type="component" value="Unassembled WGS sequence"/>
</dbReference>
<feature type="active site" evidence="7">
    <location>
        <position position="54"/>
    </location>
</feature>
<keyword evidence="4 9" id="KW-0378">Hydrolase</keyword>
<accession>A0A183U1E3</accession>
<evidence type="ECO:0000256" key="8">
    <source>
        <dbReference type="PIRSR" id="PIRSR601577-2"/>
    </source>
</evidence>
<evidence type="ECO:0000256" key="7">
    <source>
        <dbReference type="PIRSR" id="PIRSR601577-1"/>
    </source>
</evidence>
<organism evidence="11 12">
    <name type="scientific">Toxocara canis</name>
    <name type="common">Canine roundworm</name>
    <dbReference type="NCBI Taxonomy" id="6265"/>
    <lineage>
        <taxon>Eukaryota</taxon>
        <taxon>Metazoa</taxon>
        <taxon>Ecdysozoa</taxon>
        <taxon>Nematoda</taxon>
        <taxon>Chromadorea</taxon>
        <taxon>Rhabditida</taxon>
        <taxon>Spirurina</taxon>
        <taxon>Ascaridomorpha</taxon>
        <taxon>Ascaridoidea</taxon>
        <taxon>Toxocaridae</taxon>
        <taxon>Toxocara</taxon>
    </lineage>
</organism>
<dbReference type="AlphaFoldDB" id="A0A183U1E3"/>
<evidence type="ECO:0000256" key="9">
    <source>
        <dbReference type="RuleBase" id="RU366077"/>
    </source>
</evidence>
<evidence type="ECO:0000256" key="6">
    <source>
        <dbReference type="ARBA" id="ARBA00023049"/>
    </source>
</evidence>
<dbReference type="WBParaSite" id="TCNE_0000231301-mRNA-1">
    <property type="protein sequence ID" value="TCNE_0000231301-mRNA-1"/>
    <property type="gene ID" value="TCNE_0000231301"/>
</dbReference>
<evidence type="ECO:0000256" key="4">
    <source>
        <dbReference type="ARBA" id="ARBA00022801"/>
    </source>
</evidence>
<comment type="cofactor">
    <cofactor evidence="8 9">
        <name>Zn(2+)</name>
        <dbReference type="ChEBI" id="CHEBI:29105"/>
    </cofactor>
    <text evidence="8 9">Binds 1 zinc ion per subunit.</text>
</comment>
<dbReference type="EMBL" id="UYWY01002231">
    <property type="protein sequence ID" value="VDM27861.1"/>
    <property type="molecule type" value="Genomic_DNA"/>
</dbReference>
<evidence type="ECO:0000256" key="3">
    <source>
        <dbReference type="ARBA" id="ARBA00022723"/>
    </source>
</evidence>
<keyword evidence="6 8" id="KW-0482">Metalloprotease</keyword>
<proteinExistence type="inferred from homology"/>